<dbReference type="Gene3D" id="1.10.10.10">
    <property type="entry name" value="Winged helix-like DNA-binding domain superfamily/Winged helix DNA-binding domain"/>
    <property type="match status" value="1"/>
</dbReference>
<comment type="caution">
    <text evidence="6">The sequence shown here is derived from an EMBL/GenBank/DDBJ whole genome shotgun (WGS) entry which is preliminary data.</text>
</comment>
<evidence type="ECO:0000256" key="1">
    <source>
        <dbReference type="ARBA" id="ARBA00009437"/>
    </source>
</evidence>
<evidence type="ECO:0000256" key="2">
    <source>
        <dbReference type="ARBA" id="ARBA00023015"/>
    </source>
</evidence>
<dbReference type="OrthoDB" id="9786526at2"/>
<evidence type="ECO:0000313" key="7">
    <source>
        <dbReference type="Proteomes" id="UP000445696"/>
    </source>
</evidence>
<evidence type="ECO:0000256" key="3">
    <source>
        <dbReference type="ARBA" id="ARBA00023125"/>
    </source>
</evidence>
<dbReference type="Pfam" id="PF00126">
    <property type="entry name" value="HTH_1"/>
    <property type="match status" value="1"/>
</dbReference>
<dbReference type="Pfam" id="PF03466">
    <property type="entry name" value="LysR_substrate"/>
    <property type="match status" value="1"/>
</dbReference>
<dbReference type="PANTHER" id="PTHR30537">
    <property type="entry name" value="HTH-TYPE TRANSCRIPTIONAL REGULATOR"/>
    <property type="match status" value="1"/>
</dbReference>
<dbReference type="PANTHER" id="PTHR30537:SF5">
    <property type="entry name" value="HTH-TYPE TRANSCRIPTIONAL ACTIVATOR TTDR-RELATED"/>
    <property type="match status" value="1"/>
</dbReference>
<proteinExistence type="inferred from homology"/>
<dbReference type="FunFam" id="1.10.10.10:FF:000001">
    <property type="entry name" value="LysR family transcriptional regulator"/>
    <property type="match status" value="1"/>
</dbReference>
<dbReference type="InterPro" id="IPR005119">
    <property type="entry name" value="LysR_subst-bd"/>
</dbReference>
<dbReference type="CDD" id="cd08471">
    <property type="entry name" value="PBP2_CrgA_like_2"/>
    <property type="match status" value="1"/>
</dbReference>
<evidence type="ECO:0000259" key="5">
    <source>
        <dbReference type="PROSITE" id="PS50931"/>
    </source>
</evidence>
<keyword evidence="2" id="KW-0805">Transcription regulation</keyword>
<sequence length="297" mass="32177">MDHIRALETFIAVADSGSFSGAGRKLGISAPSVTRVIGELEADLGVLLLHRTTRAVSLTDPGQTYLQDARRLVQEFAAARDAMRGRHGEPTGCLRITAPVLFGQHYVSPLLMEFLDRFPAASVEATFLDRVVNVVEEGFDVAIRIGPLMDSSLMATRIGAVRRVVCGCPDYFEKYGLPAVPADLTRHRIIAARSLGTTGDWRFAGDVAVRLQPRYIVNHVPAAIAAAKSGWGLTRVLSYQIGPELGDGGLQTVLGEYEPESLPIHIVHPEGHAASAKVRAFVDLARERIRANAYLNS</sequence>
<keyword evidence="7" id="KW-1185">Reference proteome</keyword>
<dbReference type="SUPFAM" id="SSF53850">
    <property type="entry name" value="Periplasmic binding protein-like II"/>
    <property type="match status" value="1"/>
</dbReference>
<dbReference type="InterPro" id="IPR000847">
    <property type="entry name" value="LysR_HTH_N"/>
</dbReference>
<dbReference type="AlphaFoldDB" id="A0A845M5D3"/>
<keyword evidence="4" id="KW-0804">Transcription</keyword>
<organism evidence="6 7">
    <name type="scientific">Sneathiella chungangensis</name>
    <dbReference type="NCBI Taxonomy" id="1418234"/>
    <lineage>
        <taxon>Bacteria</taxon>
        <taxon>Pseudomonadati</taxon>
        <taxon>Pseudomonadota</taxon>
        <taxon>Alphaproteobacteria</taxon>
        <taxon>Sneathiellales</taxon>
        <taxon>Sneathiellaceae</taxon>
        <taxon>Sneathiella</taxon>
    </lineage>
</organism>
<dbReference type="GO" id="GO:0043565">
    <property type="term" value="F:sequence-specific DNA binding"/>
    <property type="evidence" value="ECO:0007669"/>
    <property type="project" value="TreeGrafter"/>
</dbReference>
<comment type="similarity">
    <text evidence="1">Belongs to the LysR transcriptional regulatory family.</text>
</comment>
<dbReference type="InterPro" id="IPR058163">
    <property type="entry name" value="LysR-type_TF_proteobact-type"/>
</dbReference>
<dbReference type="SUPFAM" id="SSF46785">
    <property type="entry name" value="Winged helix' DNA-binding domain"/>
    <property type="match status" value="1"/>
</dbReference>
<protein>
    <submittedName>
        <fullName evidence="6">LysR family transcriptional regulator</fullName>
    </submittedName>
</protein>
<dbReference type="Proteomes" id="UP000445696">
    <property type="component" value="Unassembled WGS sequence"/>
</dbReference>
<dbReference type="Gene3D" id="3.40.190.290">
    <property type="match status" value="1"/>
</dbReference>
<dbReference type="EMBL" id="WTVA01000001">
    <property type="protein sequence ID" value="MZR20713.1"/>
    <property type="molecule type" value="Genomic_DNA"/>
</dbReference>
<dbReference type="GO" id="GO:0006351">
    <property type="term" value="P:DNA-templated transcription"/>
    <property type="evidence" value="ECO:0007669"/>
    <property type="project" value="TreeGrafter"/>
</dbReference>
<name>A0A845M5D3_9PROT</name>
<dbReference type="GO" id="GO:0003700">
    <property type="term" value="F:DNA-binding transcription factor activity"/>
    <property type="evidence" value="ECO:0007669"/>
    <property type="project" value="InterPro"/>
</dbReference>
<gene>
    <name evidence="6" type="ORF">GQF03_00035</name>
</gene>
<keyword evidence="3" id="KW-0238">DNA-binding</keyword>
<dbReference type="PROSITE" id="PS50931">
    <property type="entry name" value="HTH_LYSR"/>
    <property type="match status" value="1"/>
</dbReference>
<accession>A0A845M5D3</accession>
<dbReference type="InterPro" id="IPR036390">
    <property type="entry name" value="WH_DNA-bd_sf"/>
</dbReference>
<dbReference type="RefSeq" id="WP_161337146.1">
    <property type="nucleotide sequence ID" value="NZ_JBHSDG010000002.1"/>
</dbReference>
<reference evidence="6 7" key="1">
    <citation type="journal article" date="2014" name="Int. J. Syst. Evol. Microbiol.">
        <title>Sneathiella chungangensis sp. nov., isolated from a marine sand, and emended description of the genus Sneathiella.</title>
        <authorList>
            <person name="Siamphan C."/>
            <person name="Kim H."/>
            <person name="Lee J.S."/>
            <person name="Kim W."/>
        </authorList>
    </citation>
    <scope>NUCLEOTIDE SEQUENCE [LARGE SCALE GENOMIC DNA]</scope>
    <source>
        <strain evidence="6 7">KCTC 32476</strain>
    </source>
</reference>
<evidence type="ECO:0000313" key="6">
    <source>
        <dbReference type="EMBL" id="MZR20713.1"/>
    </source>
</evidence>
<dbReference type="InterPro" id="IPR036388">
    <property type="entry name" value="WH-like_DNA-bd_sf"/>
</dbReference>
<feature type="domain" description="HTH lysR-type" evidence="5">
    <location>
        <begin position="1"/>
        <end position="59"/>
    </location>
</feature>
<evidence type="ECO:0000256" key="4">
    <source>
        <dbReference type="ARBA" id="ARBA00023163"/>
    </source>
</evidence>